<dbReference type="GO" id="GO:0006886">
    <property type="term" value="P:intracellular protein transport"/>
    <property type="evidence" value="ECO:0007669"/>
    <property type="project" value="InterPro"/>
</dbReference>
<name>A0AB34KKV8_9PEZI</name>
<evidence type="ECO:0000259" key="7">
    <source>
        <dbReference type="Pfam" id="PF20651"/>
    </source>
</evidence>
<feature type="domain" description="Exocyst complex subunit EXOC6/Sec15 C-terminal" evidence="6">
    <location>
        <begin position="403"/>
        <end position="751"/>
    </location>
</feature>
<evidence type="ECO:0000256" key="5">
    <source>
        <dbReference type="PIRNR" id="PIRNR025007"/>
    </source>
</evidence>
<dbReference type="InterPro" id="IPR048359">
    <property type="entry name" value="EXOC6_Sec15_N"/>
</dbReference>
<dbReference type="GO" id="GO:0000145">
    <property type="term" value="C:exocyst"/>
    <property type="evidence" value="ECO:0007669"/>
    <property type="project" value="UniProtKB-UniRule"/>
</dbReference>
<dbReference type="PANTHER" id="PTHR12702">
    <property type="entry name" value="SEC15"/>
    <property type="match status" value="1"/>
</dbReference>
<organism evidence="8 9">
    <name type="scientific">Cladosporium halotolerans</name>
    <dbReference type="NCBI Taxonomy" id="1052096"/>
    <lineage>
        <taxon>Eukaryota</taxon>
        <taxon>Fungi</taxon>
        <taxon>Dikarya</taxon>
        <taxon>Ascomycota</taxon>
        <taxon>Pezizomycotina</taxon>
        <taxon>Dothideomycetes</taxon>
        <taxon>Dothideomycetidae</taxon>
        <taxon>Cladosporiales</taxon>
        <taxon>Cladosporiaceae</taxon>
        <taxon>Cladosporium</taxon>
    </lineage>
</organism>
<comment type="function">
    <text evidence="5">Component of the exocyst complex involved in the docking of exocytic vesicles with fusion sites on the plasma membrane.</text>
</comment>
<feature type="domain" description="Exocyst complex component EXOC6/Sec15 N-terminal" evidence="7">
    <location>
        <begin position="51"/>
        <end position="219"/>
    </location>
</feature>
<dbReference type="PANTHER" id="PTHR12702:SF0">
    <property type="entry name" value="EXOCYST COMPLEX COMPONENT 6"/>
    <property type="match status" value="1"/>
</dbReference>
<evidence type="ECO:0000256" key="1">
    <source>
        <dbReference type="ARBA" id="ARBA00007944"/>
    </source>
</evidence>
<evidence type="ECO:0000256" key="4">
    <source>
        <dbReference type="ARBA" id="ARBA00023054"/>
    </source>
</evidence>
<comment type="similarity">
    <text evidence="1 5">Belongs to the SEC15 family.</text>
</comment>
<dbReference type="Pfam" id="PF20651">
    <property type="entry name" value="EXOC6_Sec15_N"/>
    <property type="match status" value="1"/>
</dbReference>
<keyword evidence="3 5" id="KW-0268">Exocytosis</keyword>
<proteinExistence type="inferred from homology"/>
<accession>A0AB34KKV8</accession>
<dbReference type="FunFam" id="1.10.357.30:FF:000004">
    <property type="entry name" value="Exocyst complex component SEC15"/>
    <property type="match status" value="1"/>
</dbReference>
<dbReference type="GO" id="GO:0016020">
    <property type="term" value="C:membrane"/>
    <property type="evidence" value="ECO:0007669"/>
    <property type="project" value="TreeGrafter"/>
</dbReference>
<evidence type="ECO:0000256" key="2">
    <source>
        <dbReference type="ARBA" id="ARBA00022448"/>
    </source>
</evidence>
<dbReference type="Gene3D" id="1.10.357.30">
    <property type="entry name" value="Exocyst complex subunit Sec15 C-terminal domain, N-terminal subdomain"/>
    <property type="match status" value="1"/>
</dbReference>
<keyword evidence="4" id="KW-0175">Coiled coil</keyword>
<dbReference type="Gene3D" id="1.20.58.670">
    <property type="entry name" value="Dsl1p vesicle tethering complex, Tip20p subunit, domain D"/>
    <property type="match status" value="1"/>
</dbReference>
<dbReference type="InterPro" id="IPR042045">
    <property type="entry name" value="EXOC6/Sec15_C_dom1"/>
</dbReference>
<dbReference type="InterPro" id="IPR046361">
    <property type="entry name" value="EXOC6/Sec15_C"/>
</dbReference>
<evidence type="ECO:0000313" key="9">
    <source>
        <dbReference type="Proteomes" id="UP000803884"/>
    </source>
</evidence>
<protein>
    <recommendedName>
        <fullName evidence="5">Exocyst complex component SEC15</fullName>
    </recommendedName>
</protein>
<keyword evidence="9" id="KW-1185">Reference proteome</keyword>
<evidence type="ECO:0000259" key="6">
    <source>
        <dbReference type="Pfam" id="PF04091"/>
    </source>
</evidence>
<dbReference type="InterPro" id="IPR007225">
    <property type="entry name" value="EXOC6/Sec15"/>
</dbReference>
<comment type="caution">
    <text evidence="8">The sequence shown here is derived from an EMBL/GenBank/DDBJ whole genome shotgun (WGS) entry which is preliminary data.</text>
</comment>
<gene>
    <name evidence="8" type="ORF">WHR41_06366</name>
</gene>
<dbReference type="GO" id="GO:0090522">
    <property type="term" value="P:vesicle tethering involved in exocytosis"/>
    <property type="evidence" value="ECO:0007669"/>
    <property type="project" value="UniProtKB-UniRule"/>
</dbReference>
<evidence type="ECO:0000256" key="3">
    <source>
        <dbReference type="ARBA" id="ARBA00022483"/>
    </source>
</evidence>
<keyword evidence="2 5" id="KW-0813">Transport</keyword>
<dbReference type="Pfam" id="PF04091">
    <property type="entry name" value="Sec15_C"/>
    <property type="match status" value="1"/>
</dbReference>
<reference evidence="8 9" key="1">
    <citation type="journal article" date="2020" name="Microbiol. Resour. Announc.">
        <title>Draft Genome Sequence of a Cladosporium Species Isolated from the Mesophotic Ascidian Didemnum maculosum.</title>
        <authorList>
            <person name="Gioti A."/>
            <person name="Siaperas R."/>
            <person name="Nikolaivits E."/>
            <person name="Le Goff G."/>
            <person name="Ouazzani J."/>
            <person name="Kotoulas G."/>
            <person name="Topakas E."/>
        </authorList>
    </citation>
    <scope>NUCLEOTIDE SEQUENCE [LARGE SCALE GENOMIC DNA]</scope>
    <source>
        <strain evidence="8 9">TM138-S3</strain>
    </source>
</reference>
<dbReference type="EMBL" id="JAAQHG020000026">
    <property type="protein sequence ID" value="KAL1584436.1"/>
    <property type="molecule type" value="Genomic_DNA"/>
</dbReference>
<dbReference type="GO" id="GO:0006893">
    <property type="term" value="P:Golgi to plasma membrane transport"/>
    <property type="evidence" value="ECO:0007669"/>
    <property type="project" value="TreeGrafter"/>
</dbReference>
<dbReference type="RefSeq" id="XP_069227542.1">
    <property type="nucleotide sequence ID" value="XM_069374971.1"/>
</dbReference>
<evidence type="ECO:0000313" key="8">
    <source>
        <dbReference type="EMBL" id="KAL1584436.1"/>
    </source>
</evidence>
<dbReference type="GeneID" id="96007809"/>
<dbReference type="PIRSF" id="PIRSF025007">
    <property type="entry name" value="Sec15"/>
    <property type="match status" value="1"/>
</dbReference>
<dbReference type="AlphaFoldDB" id="A0AB34KKV8"/>
<dbReference type="Proteomes" id="UP000803884">
    <property type="component" value="Unassembled WGS sequence"/>
</dbReference>
<sequence>MPGLIEPYDDLTGAVQQIILSSSDSDYLDQLIPLLKTAQTQTQVQPLIQALNQVSGEREGEIERICNTNHQEFITSVNQLQNVREGTVGLTGEIMALSQSIEATTEKLAEQKKALVESRGVRQNIDDATQALKDCLEVLRLANQVHDLLGKKSHYAALRALDELQNVHLREVTRYKIAEMIERSVPATQRLIAEAVKADLNTWLYRIRETSQFLGEVAFYHTEMRRTRSKERWGEEDSYLGSFKLNSAVELVADEEEEFDVLNNEEVQVDFSPLFECLHIHEALGQTDKFRTEYAATRRQQKDLLLPTTLRLDDEENAGLSSLLEGITGFAIVERATMMKTPDNFRSQSDVDELWDNMCQSAIKLISSALPTVENDEKLLKIKGVIALFIQTMDSWGYSVSALDSLLLTLFDKYSSLLKKRFSDDFQEIVSTDDYMPMPVNNPDEFTRVMSVSWYNPPEGQDDPETLTYPCILPFSQMYPLVCIDIRNFINQIYLFSDDHFSAAHNIDAALHTALDDLLVHRVARSLVDRLSSQYPGQIVQILTNLDHFEHACAELETLLVSARSSSSAAGPITLSSTSEFASAKQKAETRIFALVNSKIDDLIDTAEYDWLSPAVPATASPYMQELTRYLSNIMSSVLIGLPPKIKAQIYHESLAHISAALLALPLDAAIRQISAQAATAYGLDVAHLAGFVEGLQDGAALLGVLDELRQTAELMALAAEGQGEVFFDSSVSGLRFGRVDKIRGAELLEKVSVAAAPGGAAEEAVGRPSTSALGRLSTQVAGLGVGGGSGSGSPVVEGRRGFADDLRGRFGKFAGRDRS</sequence>
<dbReference type="InterPro" id="IPR042044">
    <property type="entry name" value="EXOC6PINT-1/Sec15/Tip20_C_dom2"/>
</dbReference>